<dbReference type="Pfam" id="PF18126">
    <property type="entry name" value="Mitoc_mL59"/>
    <property type="match status" value="1"/>
</dbReference>
<protein>
    <submittedName>
        <fullName evidence="3">60s ribosomal protein l25</fullName>
    </submittedName>
</protein>
<feature type="domain" description="Large ribosomal subunit protein mL59" evidence="2">
    <location>
        <begin position="10"/>
        <end position="179"/>
    </location>
</feature>
<comment type="caution">
    <text evidence="3">The sequence shown here is derived from an EMBL/GenBank/DDBJ whole genome shotgun (WGS) entry which is preliminary data.</text>
</comment>
<name>V2X917_MONRO</name>
<feature type="region of interest" description="Disordered" evidence="1">
    <location>
        <begin position="178"/>
        <end position="202"/>
    </location>
</feature>
<accession>V2X917</accession>
<reference evidence="3 4" key="1">
    <citation type="journal article" date="2014" name="BMC Genomics">
        <title>Genome and secretome analysis of the hemibiotrophic fungal pathogen, Moniliophthora roreri, which causes frosty pod rot disease of cacao: mechanisms of the biotrophic and necrotrophic phases.</title>
        <authorList>
            <person name="Meinhardt L.W."/>
            <person name="Costa G.G.L."/>
            <person name="Thomazella D.P.T."/>
            <person name="Teixeira P.J.P.L."/>
            <person name="Carazzolle M.F."/>
            <person name="Schuster S.C."/>
            <person name="Carlson J.E."/>
            <person name="Guiltinan M.J."/>
            <person name="Mieczkowski P."/>
            <person name="Farmer A."/>
            <person name="Ramaraj T."/>
            <person name="Crozier J."/>
            <person name="Davis R.E."/>
            <person name="Shao J."/>
            <person name="Melnick R.L."/>
            <person name="Pereira G.A.G."/>
            <person name="Bailey B.A."/>
        </authorList>
    </citation>
    <scope>NUCLEOTIDE SEQUENCE [LARGE SCALE GENOMIC DNA]</scope>
    <source>
        <strain evidence="3 4">MCA 2997</strain>
    </source>
</reference>
<gene>
    <name evidence="3" type="ORF">Moror_7686</name>
</gene>
<dbReference type="InterPro" id="IPR040922">
    <property type="entry name" value="Ribosomal_mL59_dom"/>
</dbReference>
<keyword evidence="4" id="KW-1185">Reference proteome</keyword>
<keyword evidence="3" id="KW-0689">Ribosomal protein</keyword>
<dbReference type="OrthoDB" id="18529at2759"/>
<feature type="compositionally biased region" description="Pro residues" evidence="1">
    <location>
        <begin position="29"/>
        <end position="38"/>
    </location>
</feature>
<dbReference type="STRING" id="1381753.V2X917"/>
<dbReference type="AlphaFoldDB" id="V2X917"/>
<proteinExistence type="predicted"/>
<evidence type="ECO:0000259" key="2">
    <source>
        <dbReference type="Pfam" id="PF18126"/>
    </source>
</evidence>
<sequence length="202" mass="23516">MSSSAVRAVAKFRLHELKGLQGHIARHGPLPPPNPDSPPTQGIRLPNPFLPHRNPKTGRWAPPKYSLRRQAELIKKAKETNSLHLLPPGPKLHKPQVLAEVLRAKDGEGSKELPEKLKPLSFEADWVGKFTPKEKPEVPLYAQKKRMFKGHKWERTKERREAHRSMLLRDMDKRVRRWKDYHRRRRPDPLKPPKRLSGKLPF</sequence>
<dbReference type="PANTHER" id="PTHR28041">
    <property type="entry name" value="54S RIBOSOMAL PROTEIN L25, MITOCHONDRIAL"/>
    <property type="match status" value="1"/>
</dbReference>
<dbReference type="GO" id="GO:0005762">
    <property type="term" value="C:mitochondrial large ribosomal subunit"/>
    <property type="evidence" value="ECO:0007669"/>
    <property type="project" value="InterPro"/>
</dbReference>
<feature type="region of interest" description="Disordered" evidence="1">
    <location>
        <begin position="20"/>
        <end position="65"/>
    </location>
</feature>
<dbReference type="GO" id="GO:0003735">
    <property type="term" value="F:structural constituent of ribosome"/>
    <property type="evidence" value="ECO:0007669"/>
    <property type="project" value="InterPro"/>
</dbReference>
<keyword evidence="3" id="KW-0687">Ribonucleoprotein</keyword>
<dbReference type="EMBL" id="AWSO01000462">
    <property type="protein sequence ID" value="ESK90232.1"/>
    <property type="molecule type" value="Genomic_DNA"/>
</dbReference>
<evidence type="ECO:0000313" key="3">
    <source>
        <dbReference type="EMBL" id="ESK90232.1"/>
    </source>
</evidence>
<dbReference type="InterPro" id="IPR037507">
    <property type="entry name" value="Ribosomal_mL59"/>
</dbReference>
<dbReference type="Proteomes" id="UP000017559">
    <property type="component" value="Unassembled WGS sequence"/>
</dbReference>
<dbReference type="KEGG" id="mrr:Moror_7686"/>
<evidence type="ECO:0000313" key="4">
    <source>
        <dbReference type="Proteomes" id="UP000017559"/>
    </source>
</evidence>
<evidence type="ECO:0000256" key="1">
    <source>
        <dbReference type="SAM" id="MobiDB-lite"/>
    </source>
</evidence>
<dbReference type="HOGENOM" id="CLU_058283_0_0_1"/>
<organism evidence="3 4">
    <name type="scientific">Moniliophthora roreri (strain MCA 2997)</name>
    <name type="common">Cocoa frosty pod rot fungus</name>
    <name type="synonym">Crinipellis roreri</name>
    <dbReference type="NCBI Taxonomy" id="1381753"/>
    <lineage>
        <taxon>Eukaryota</taxon>
        <taxon>Fungi</taxon>
        <taxon>Dikarya</taxon>
        <taxon>Basidiomycota</taxon>
        <taxon>Agaricomycotina</taxon>
        <taxon>Agaricomycetes</taxon>
        <taxon>Agaricomycetidae</taxon>
        <taxon>Agaricales</taxon>
        <taxon>Marasmiineae</taxon>
        <taxon>Marasmiaceae</taxon>
        <taxon>Moniliophthora</taxon>
    </lineage>
</organism>
<dbReference type="PANTHER" id="PTHR28041:SF1">
    <property type="entry name" value="LARGE RIBOSOMAL SUBUNIT PROTEIN ML59"/>
    <property type="match status" value="1"/>
</dbReference>